<evidence type="ECO:0000313" key="12">
    <source>
        <dbReference type="Proteomes" id="UP000178880"/>
    </source>
</evidence>
<evidence type="ECO:0000313" key="11">
    <source>
        <dbReference type="EMBL" id="OGY99105.1"/>
    </source>
</evidence>
<dbReference type="GO" id="GO:0045259">
    <property type="term" value="C:proton-transporting ATP synthase complex"/>
    <property type="evidence" value="ECO:0007669"/>
    <property type="project" value="UniProtKB-KW"/>
</dbReference>
<evidence type="ECO:0000256" key="5">
    <source>
        <dbReference type="ARBA" id="ARBA00022781"/>
    </source>
</evidence>
<dbReference type="STRING" id="1798650.A2945_05300"/>
<dbReference type="PRINTS" id="PR00126">
    <property type="entry name" value="ATPASEGAMMA"/>
</dbReference>
<dbReference type="HAMAP" id="MF_00815">
    <property type="entry name" value="ATP_synth_gamma_bact"/>
    <property type="match status" value="1"/>
</dbReference>
<organism evidence="11 12">
    <name type="scientific">Candidatus Liptonbacteria bacterium RIFCSPLOWO2_01_FULL_52_25</name>
    <dbReference type="NCBI Taxonomy" id="1798650"/>
    <lineage>
        <taxon>Bacteria</taxon>
        <taxon>Candidatus Liptoniibacteriota</taxon>
    </lineage>
</organism>
<dbReference type="AlphaFoldDB" id="A0A1G2CCL4"/>
<dbReference type="PANTHER" id="PTHR11693">
    <property type="entry name" value="ATP SYNTHASE GAMMA CHAIN"/>
    <property type="match status" value="1"/>
</dbReference>
<dbReference type="GO" id="GO:0005886">
    <property type="term" value="C:plasma membrane"/>
    <property type="evidence" value="ECO:0007669"/>
    <property type="project" value="UniProtKB-SubCell"/>
</dbReference>
<protein>
    <recommendedName>
        <fullName evidence="10">ATP synthase gamma chain</fullName>
    </recommendedName>
    <alternativeName>
        <fullName evidence="10">ATP synthase F1 sector gamma subunit</fullName>
    </alternativeName>
    <alternativeName>
        <fullName evidence="10">F-ATPase gamma subunit</fullName>
    </alternativeName>
</protein>
<dbReference type="NCBIfam" id="TIGR01146">
    <property type="entry name" value="ATPsyn_F1gamma"/>
    <property type="match status" value="1"/>
</dbReference>
<dbReference type="InterPro" id="IPR000131">
    <property type="entry name" value="ATP_synth_F1_gsu"/>
</dbReference>
<evidence type="ECO:0000256" key="10">
    <source>
        <dbReference type="HAMAP-Rule" id="MF_00815"/>
    </source>
</evidence>
<evidence type="ECO:0000256" key="9">
    <source>
        <dbReference type="ARBA" id="ARBA00023310"/>
    </source>
</evidence>
<evidence type="ECO:0000256" key="8">
    <source>
        <dbReference type="ARBA" id="ARBA00023196"/>
    </source>
</evidence>
<comment type="caution">
    <text evidence="11">The sequence shown here is derived from an EMBL/GenBank/DDBJ whole genome shotgun (WGS) entry which is preliminary data.</text>
</comment>
<dbReference type="PANTHER" id="PTHR11693:SF22">
    <property type="entry name" value="ATP SYNTHASE SUBUNIT GAMMA, MITOCHONDRIAL"/>
    <property type="match status" value="1"/>
</dbReference>
<keyword evidence="8 10" id="KW-0139">CF(1)</keyword>
<keyword evidence="5 10" id="KW-0375">Hydrogen ion transport</keyword>
<evidence type="ECO:0000256" key="1">
    <source>
        <dbReference type="ARBA" id="ARBA00003456"/>
    </source>
</evidence>
<keyword evidence="7 10" id="KW-0472">Membrane</keyword>
<evidence type="ECO:0000256" key="6">
    <source>
        <dbReference type="ARBA" id="ARBA00023065"/>
    </source>
</evidence>
<accession>A0A1G2CCL4</accession>
<dbReference type="Gene3D" id="3.40.1380.10">
    <property type="match status" value="1"/>
</dbReference>
<dbReference type="Proteomes" id="UP000178880">
    <property type="component" value="Unassembled WGS sequence"/>
</dbReference>
<dbReference type="Gene3D" id="1.10.287.80">
    <property type="entry name" value="ATP synthase, gamma subunit, helix hairpin domain"/>
    <property type="match status" value="2"/>
</dbReference>
<evidence type="ECO:0000256" key="4">
    <source>
        <dbReference type="ARBA" id="ARBA00022448"/>
    </source>
</evidence>
<comment type="subunit">
    <text evidence="10">F-type ATPases have 2 components, CF(1) - the catalytic core - and CF(0) - the membrane proton channel. CF(1) has five subunits: alpha(3), beta(3), gamma(1), delta(1), epsilon(1). CF(0) has three main subunits: a, b and c.</text>
</comment>
<sequence>MPESGQSLKRRLKGVQNIGTITKAMELVAATKMRKSQELALTSRPYAYSALELLGVLSNLEGVTLPESLRVRPVKNTAFLLITSDKGLAGSFNSAIIRKFEQSTKSLDLHDSRYSFVAIGQKAKTYLERRKLNIIKAFVRVGDFTKIEEVEPISNFLLSNYTSGAFDRVTAFFTTFVTALRQDVIVREFLPITYESVKESIEDTIPRAGRYSEYAKSESFLTNKSQEYIIEPSPAEVLKELAPKLLNIRIYHAILEANASEHSARRVAMKNASDNASELSESLNVEYNKSRQASITREIIEVTSGSATI</sequence>
<reference evidence="11 12" key="1">
    <citation type="journal article" date="2016" name="Nat. Commun.">
        <title>Thousands of microbial genomes shed light on interconnected biogeochemical processes in an aquifer system.</title>
        <authorList>
            <person name="Anantharaman K."/>
            <person name="Brown C.T."/>
            <person name="Hug L.A."/>
            <person name="Sharon I."/>
            <person name="Castelle C.J."/>
            <person name="Probst A.J."/>
            <person name="Thomas B.C."/>
            <person name="Singh A."/>
            <person name="Wilkins M.J."/>
            <person name="Karaoz U."/>
            <person name="Brodie E.L."/>
            <person name="Williams K.H."/>
            <person name="Hubbard S.S."/>
            <person name="Banfield J.F."/>
        </authorList>
    </citation>
    <scope>NUCLEOTIDE SEQUENCE [LARGE SCALE GENOMIC DNA]</scope>
</reference>
<comment type="function">
    <text evidence="1 10">Produces ATP from ADP in the presence of a proton gradient across the membrane. The gamma chain is believed to be important in regulating ATPase activity and the flow of protons through the CF(0) complex.</text>
</comment>
<keyword evidence="4 10" id="KW-0813">Transport</keyword>
<dbReference type="CDD" id="cd12151">
    <property type="entry name" value="F1-ATPase_gamma"/>
    <property type="match status" value="1"/>
</dbReference>
<gene>
    <name evidence="10" type="primary">atpG</name>
    <name evidence="11" type="ORF">A2945_05300</name>
</gene>
<dbReference type="Pfam" id="PF00231">
    <property type="entry name" value="ATP-synt"/>
    <property type="match status" value="1"/>
</dbReference>
<keyword evidence="6 10" id="KW-0406">Ion transport</keyword>
<dbReference type="GO" id="GO:0005524">
    <property type="term" value="F:ATP binding"/>
    <property type="evidence" value="ECO:0007669"/>
    <property type="project" value="UniProtKB-UniRule"/>
</dbReference>
<evidence type="ECO:0000256" key="2">
    <source>
        <dbReference type="ARBA" id="ARBA00004170"/>
    </source>
</evidence>
<name>A0A1G2CCL4_9BACT</name>
<dbReference type="InterPro" id="IPR035968">
    <property type="entry name" value="ATP_synth_F1_ATPase_gsu"/>
</dbReference>
<evidence type="ECO:0000256" key="7">
    <source>
        <dbReference type="ARBA" id="ARBA00023136"/>
    </source>
</evidence>
<evidence type="ECO:0000256" key="3">
    <source>
        <dbReference type="ARBA" id="ARBA00007681"/>
    </source>
</evidence>
<dbReference type="GO" id="GO:0046933">
    <property type="term" value="F:proton-transporting ATP synthase activity, rotational mechanism"/>
    <property type="evidence" value="ECO:0007669"/>
    <property type="project" value="UniProtKB-UniRule"/>
</dbReference>
<keyword evidence="9 10" id="KW-0066">ATP synthesis</keyword>
<dbReference type="GO" id="GO:0042777">
    <property type="term" value="P:proton motive force-driven plasma membrane ATP synthesis"/>
    <property type="evidence" value="ECO:0007669"/>
    <property type="project" value="UniProtKB-UniRule"/>
</dbReference>
<dbReference type="SUPFAM" id="SSF52943">
    <property type="entry name" value="ATP synthase (F1-ATPase), gamma subunit"/>
    <property type="match status" value="1"/>
</dbReference>
<dbReference type="EMBL" id="MHLA01000021">
    <property type="protein sequence ID" value="OGY99105.1"/>
    <property type="molecule type" value="Genomic_DNA"/>
</dbReference>
<comment type="subcellular location">
    <subcellularLocation>
        <location evidence="10">Cell membrane</location>
        <topology evidence="10">Peripheral membrane protein</topology>
    </subcellularLocation>
    <subcellularLocation>
        <location evidence="2">Membrane</location>
        <topology evidence="2">Peripheral membrane protein</topology>
    </subcellularLocation>
</comment>
<proteinExistence type="inferred from homology"/>
<keyword evidence="10" id="KW-1003">Cell membrane</keyword>
<comment type="similarity">
    <text evidence="3 10">Belongs to the ATPase gamma chain family.</text>
</comment>